<dbReference type="InterPro" id="IPR011333">
    <property type="entry name" value="SKP1/BTB/POZ_sf"/>
</dbReference>
<accession>A0AAV9JCB3</accession>
<dbReference type="CDD" id="cd18186">
    <property type="entry name" value="BTB_POZ_ZBTB_KLHL-like"/>
    <property type="match status" value="1"/>
</dbReference>
<dbReference type="AlphaFoldDB" id="A0AAV9JCB3"/>
<comment type="caution">
    <text evidence="3">The sequence shown here is derived from an EMBL/GenBank/DDBJ whole genome shotgun (WGS) entry which is preliminary data.</text>
</comment>
<gene>
    <name evidence="3" type="ORF">LTR36_006691</name>
</gene>
<dbReference type="PROSITE" id="PS50097">
    <property type="entry name" value="BTB"/>
    <property type="match status" value="1"/>
</dbReference>
<name>A0AAV9JCB3_9PEZI</name>
<dbReference type="Pfam" id="PF00651">
    <property type="entry name" value="BTB"/>
    <property type="match status" value="1"/>
</dbReference>
<protein>
    <recommendedName>
        <fullName evidence="2">BTB domain-containing protein</fullName>
    </recommendedName>
</protein>
<dbReference type="Proteomes" id="UP001324427">
    <property type="component" value="Unassembled WGS sequence"/>
</dbReference>
<organism evidence="3 4">
    <name type="scientific">Oleoguttula mirabilis</name>
    <dbReference type="NCBI Taxonomy" id="1507867"/>
    <lineage>
        <taxon>Eukaryota</taxon>
        <taxon>Fungi</taxon>
        <taxon>Dikarya</taxon>
        <taxon>Ascomycota</taxon>
        <taxon>Pezizomycotina</taxon>
        <taxon>Dothideomycetes</taxon>
        <taxon>Dothideomycetidae</taxon>
        <taxon>Mycosphaerellales</taxon>
        <taxon>Teratosphaeriaceae</taxon>
        <taxon>Oleoguttula</taxon>
    </lineage>
</organism>
<dbReference type="SUPFAM" id="SSF54695">
    <property type="entry name" value="POZ domain"/>
    <property type="match status" value="1"/>
</dbReference>
<proteinExistence type="predicted"/>
<reference evidence="3 4" key="1">
    <citation type="submission" date="2021-11" db="EMBL/GenBank/DDBJ databases">
        <title>Black yeast isolated from Biological Soil Crust.</title>
        <authorList>
            <person name="Kurbessoian T."/>
        </authorList>
    </citation>
    <scope>NUCLEOTIDE SEQUENCE [LARGE SCALE GENOMIC DNA]</scope>
    <source>
        <strain evidence="3 4">CCFEE 5522</strain>
    </source>
</reference>
<evidence type="ECO:0000313" key="4">
    <source>
        <dbReference type="Proteomes" id="UP001324427"/>
    </source>
</evidence>
<feature type="region of interest" description="Disordered" evidence="1">
    <location>
        <begin position="239"/>
        <end position="263"/>
    </location>
</feature>
<evidence type="ECO:0000313" key="3">
    <source>
        <dbReference type="EMBL" id="KAK4542439.1"/>
    </source>
</evidence>
<evidence type="ECO:0000256" key="1">
    <source>
        <dbReference type="SAM" id="MobiDB-lite"/>
    </source>
</evidence>
<feature type="domain" description="BTB" evidence="2">
    <location>
        <begin position="20"/>
        <end position="98"/>
    </location>
</feature>
<sequence length="263" mass="28760">MAAVGMIGNLADYFKSPKYSDITVRFGACEVKAHKLVLAQSSDYFRASFDSNFKVRGLPEPTESQLVADSPEQESTAATIELKDDDPDAMFGLLAHIYGLNFNGRNGYIKEEDRTKVNCDDNGAEYVKYQVALYVAASKYLVPTLCTQIANEFEQMLGCLVLDGGFSGHLAQVVKHTYVVHAKAAAELRGPIVRLFASFVGAWITDDWCKQVLLDVPDLTVELVASLAGVSVVAEPQTQAEERTVAPGRRKRKPKSTRVTSSA</sequence>
<dbReference type="SMART" id="SM00225">
    <property type="entry name" value="BTB"/>
    <property type="match status" value="1"/>
</dbReference>
<dbReference type="EMBL" id="JAVFHQ010000041">
    <property type="protein sequence ID" value="KAK4542439.1"/>
    <property type="molecule type" value="Genomic_DNA"/>
</dbReference>
<keyword evidence="4" id="KW-1185">Reference proteome</keyword>
<evidence type="ECO:0000259" key="2">
    <source>
        <dbReference type="PROSITE" id="PS50097"/>
    </source>
</evidence>
<dbReference type="PANTHER" id="PTHR24413">
    <property type="entry name" value="SPECKLE-TYPE POZ PROTEIN"/>
    <property type="match status" value="1"/>
</dbReference>
<dbReference type="Gene3D" id="3.30.710.10">
    <property type="entry name" value="Potassium Channel Kv1.1, Chain A"/>
    <property type="match status" value="1"/>
</dbReference>
<dbReference type="InterPro" id="IPR000210">
    <property type="entry name" value="BTB/POZ_dom"/>
</dbReference>